<feature type="domain" description="AP-3 complex subunit beta-1/2 C-terminal" evidence="1">
    <location>
        <begin position="44"/>
        <end position="176"/>
    </location>
</feature>
<comment type="caution">
    <text evidence="2">The sequence shown here is derived from an EMBL/GenBank/DDBJ whole genome shotgun (WGS) entry which is preliminary data.</text>
</comment>
<gene>
    <name evidence="2" type="ORF">BLA29_011081</name>
</gene>
<dbReference type="AlphaFoldDB" id="A0A1Y3BLH7"/>
<evidence type="ECO:0000259" key="1">
    <source>
        <dbReference type="Pfam" id="PF24080"/>
    </source>
</evidence>
<evidence type="ECO:0000313" key="3">
    <source>
        <dbReference type="Proteomes" id="UP000194236"/>
    </source>
</evidence>
<dbReference type="Proteomes" id="UP000194236">
    <property type="component" value="Unassembled WGS sequence"/>
</dbReference>
<dbReference type="InterPro" id="IPR056314">
    <property type="entry name" value="AP3B1/2_C"/>
</dbReference>
<sequence length="182" mass="20833">MIPLLAPDETRLITMAVDFNESPSLGIELKFNRKYSVKLVAPLGDILYPVRFRNVEDFERERSKLTGMNEVTNVINIESSHNQYNSMEQLRMAINQIILNLANVCTNQHFNNNSGSTLYYSACTVKFRSLILITINIENNNDGDGEWSSNRSLKMKTMVNCEKMVLGSMMNKLIKDECQKQL</sequence>
<keyword evidence="3" id="KW-1185">Reference proteome</keyword>
<dbReference type="Pfam" id="PF24080">
    <property type="entry name" value="AP3B1_C_2"/>
    <property type="match status" value="1"/>
</dbReference>
<dbReference type="OrthoDB" id="302453at2759"/>
<reference evidence="2 3" key="1">
    <citation type="submission" date="2017-03" db="EMBL/GenBank/DDBJ databases">
        <title>Genome Survey of Euroglyphus maynei.</title>
        <authorList>
            <person name="Arlian L.G."/>
            <person name="Morgan M.S."/>
            <person name="Rider S.D."/>
        </authorList>
    </citation>
    <scope>NUCLEOTIDE SEQUENCE [LARGE SCALE GENOMIC DNA]</scope>
    <source>
        <strain evidence="2">Arlian Lab</strain>
        <tissue evidence="2">Whole body</tissue>
    </source>
</reference>
<dbReference type="EMBL" id="MUJZ01016302">
    <property type="protein sequence ID" value="OTF80854.1"/>
    <property type="molecule type" value="Genomic_DNA"/>
</dbReference>
<protein>
    <recommendedName>
        <fullName evidence="1">AP-3 complex subunit beta-1/2 C-terminal domain-containing protein</fullName>
    </recommendedName>
</protein>
<organism evidence="2 3">
    <name type="scientific">Euroglyphus maynei</name>
    <name type="common">Mayne's house dust mite</name>
    <dbReference type="NCBI Taxonomy" id="6958"/>
    <lineage>
        <taxon>Eukaryota</taxon>
        <taxon>Metazoa</taxon>
        <taxon>Ecdysozoa</taxon>
        <taxon>Arthropoda</taxon>
        <taxon>Chelicerata</taxon>
        <taxon>Arachnida</taxon>
        <taxon>Acari</taxon>
        <taxon>Acariformes</taxon>
        <taxon>Sarcoptiformes</taxon>
        <taxon>Astigmata</taxon>
        <taxon>Psoroptidia</taxon>
        <taxon>Analgoidea</taxon>
        <taxon>Pyroglyphidae</taxon>
        <taxon>Pyroglyphinae</taxon>
        <taxon>Euroglyphus</taxon>
    </lineage>
</organism>
<evidence type="ECO:0000313" key="2">
    <source>
        <dbReference type="EMBL" id="OTF80854.1"/>
    </source>
</evidence>
<accession>A0A1Y3BLH7</accession>
<proteinExistence type="predicted"/>
<name>A0A1Y3BLH7_EURMA</name>